<comment type="caution">
    <text evidence="1">The sequence shown here is derived from an EMBL/GenBank/DDBJ whole genome shotgun (WGS) entry which is preliminary data.</text>
</comment>
<gene>
    <name evidence="1" type="ORF">NLG97_g5045</name>
</gene>
<sequence length="126" mass="14488">MDLESASELRTELSLQGEHGVVEGIKDDLPPLGFTLYRTDYCFPDEIWEMFVERLEIDSREDFERKFGGEQQQDQKEIDAVEQLRPLLQIDARSDSALVNDRTLDEIRSFFRDSAGGRPINADSSM</sequence>
<dbReference type="EMBL" id="JANAKD010000542">
    <property type="protein sequence ID" value="KAJ3492941.1"/>
    <property type="molecule type" value="Genomic_DNA"/>
</dbReference>
<accession>A0ACC1QU40</accession>
<dbReference type="Proteomes" id="UP001148737">
    <property type="component" value="Unassembled WGS sequence"/>
</dbReference>
<reference evidence="1" key="1">
    <citation type="submission" date="2022-07" db="EMBL/GenBank/DDBJ databases">
        <title>Genome Sequence of Lecanicillium saksenae.</title>
        <authorList>
            <person name="Buettner E."/>
        </authorList>
    </citation>
    <scope>NUCLEOTIDE SEQUENCE</scope>
    <source>
        <strain evidence="1">VT-O1</strain>
    </source>
</reference>
<protein>
    <submittedName>
        <fullName evidence="1">Uncharacterized protein</fullName>
    </submittedName>
</protein>
<keyword evidence="2" id="KW-1185">Reference proteome</keyword>
<proteinExistence type="predicted"/>
<evidence type="ECO:0000313" key="2">
    <source>
        <dbReference type="Proteomes" id="UP001148737"/>
    </source>
</evidence>
<organism evidence="1 2">
    <name type="scientific">Lecanicillium saksenae</name>
    <dbReference type="NCBI Taxonomy" id="468837"/>
    <lineage>
        <taxon>Eukaryota</taxon>
        <taxon>Fungi</taxon>
        <taxon>Dikarya</taxon>
        <taxon>Ascomycota</taxon>
        <taxon>Pezizomycotina</taxon>
        <taxon>Sordariomycetes</taxon>
        <taxon>Hypocreomycetidae</taxon>
        <taxon>Hypocreales</taxon>
        <taxon>Cordycipitaceae</taxon>
        <taxon>Lecanicillium</taxon>
    </lineage>
</organism>
<name>A0ACC1QU40_9HYPO</name>
<evidence type="ECO:0000313" key="1">
    <source>
        <dbReference type="EMBL" id="KAJ3492941.1"/>
    </source>
</evidence>